<gene>
    <name evidence="6" type="ORF">GQ602_006926</name>
</gene>
<dbReference type="GO" id="GO:0006508">
    <property type="term" value="P:proteolysis"/>
    <property type="evidence" value="ECO:0007669"/>
    <property type="project" value="UniProtKB-KW"/>
</dbReference>
<keyword evidence="7" id="KW-1185">Reference proteome</keyword>
<dbReference type="AlphaFoldDB" id="A0A8H4VBH3"/>
<keyword evidence="4" id="KW-0378">Hydrolase</keyword>
<dbReference type="Gene3D" id="1.20.120.980">
    <property type="entry name" value="Serine carboxypeptidase S28, SKS domain"/>
    <property type="match status" value="1"/>
</dbReference>
<evidence type="ECO:0000313" key="6">
    <source>
        <dbReference type="EMBL" id="KAF4582302.1"/>
    </source>
</evidence>
<evidence type="ECO:0000256" key="2">
    <source>
        <dbReference type="ARBA" id="ARBA00022670"/>
    </source>
</evidence>
<dbReference type="SUPFAM" id="SSF53474">
    <property type="entry name" value="alpha/beta-Hydrolases"/>
    <property type="match status" value="1"/>
</dbReference>
<evidence type="ECO:0000256" key="1">
    <source>
        <dbReference type="ARBA" id="ARBA00011079"/>
    </source>
</evidence>
<dbReference type="GO" id="GO:0070008">
    <property type="term" value="F:serine-type exopeptidase activity"/>
    <property type="evidence" value="ECO:0007669"/>
    <property type="project" value="InterPro"/>
</dbReference>
<dbReference type="GO" id="GO:0008239">
    <property type="term" value="F:dipeptidyl-peptidase activity"/>
    <property type="evidence" value="ECO:0007669"/>
    <property type="project" value="TreeGrafter"/>
</dbReference>
<keyword evidence="2" id="KW-0645">Protease</keyword>
<dbReference type="PANTHER" id="PTHR11010">
    <property type="entry name" value="PROTEASE S28 PRO-X CARBOXYPEPTIDASE-RELATED"/>
    <property type="match status" value="1"/>
</dbReference>
<dbReference type="OrthoDB" id="407609at2759"/>
<dbReference type="EMBL" id="JAACLJ010000008">
    <property type="protein sequence ID" value="KAF4582302.1"/>
    <property type="molecule type" value="Genomic_DNA"/>
</dbReference>
<dbReference type="PANTHER" id="PTHR11010:SF38">
    <property type="entry name" value="LYSOSOMAL PRO-X CARBOXYPEPTIDASE"/>
    <property type="match status" value="1"/>
</dbReference>
<evidence type="ECO:0000256" key="3">
    <source>
        <dbReference type="ARBA" id="ARBA00022729"/>
    </source>
</evidence>
<evidence type="ECO:0000313" key="7">
    <source>
        <dbReference type="Proteomes" id="UP000562929"/>
    </source>
</evidence>
<keyword evidence="5" id="KW-0325">Glycoprotein</keyword>
<dbReference type="InterPro" id="IPR008758">
    <property type="entry name" value="Peptidase_S28"/>
</dbReference>
<keyword evidence="3" id="KW-0732">Signal</keyword>
<dbReference type="InterPro" id="IPR029058">
    <property type="entry name" value="AB_hydrolase_fold"/>
</dbReference>
<protein>
    <submittedName>
        <fullName evidence="6">Peptidase S28</fullName>
    </submittedName>
</protein>
<dbReference type="Proteomes" id="UP000562929">
    <property type="component" value="Unassembled WGS sequence"/>
</dbReference>
<evidence type="ECO:0000256" key="4">
    <source>
        <dbReference type="ARBA" id="ARBA00022801"/>
    </source>
</evidence>
<proteinExistence type="inferred from homology"/>
<dbReference type="Gene3D" id="3.40.50.1820">
    <property type="entry name" value="alpha/beta hydrolase"/>
    <property type="match status" value="1"/>
</dbReference>
<sequence length="509" mass="57734">MKLTAYPFVVFNTLLNTNLATLKIGAPSRDYAGLMKNRPSDTPSYNSPFSITLPLLNHSYAVQGRIRQRYVLREEDFEPHGPIIIQLTVQEADFTSNDTICRHMAKRLNGKSAVLEHRFFGGSLPTVPRDPEHRVDEFRPIYYQHLTMDNVMNDVRHLAKTLKRSGNQTAVSPVIVVGVGYEGFVAAALRQKYPDEIFAAVSINSPTMGLSLKSDYAFADQFYYRNAVSRLYEAYSPLAVGRIRTALGLLKDHINKGDMAFIQKQLELCEEPLWEPSQLNAIYNHYESMLLDAAVVQTRKGEFRSEWSPSDIAWLTSESVRIRNTERFLLLMGQKTRIIAKMLRKIKEGITRCITFTDLLLSPKYHDDNSIRQLWDPMSYVGCTYYPICTLNSDERSIFGARNDGCKKALQECQVRFNGSTTTLSQRQVWERYDMSPDALNVSSRILFSLDSSDPLSSLVAAQPPDLEDTHCCSSRRIERTVAGQPTILKRVAEDEAVGSPLLPFDFAR</sequence>
<dbReference type="InterPro" id="IPR042269">
    <property type="entry name" value="Ser_carbopepase_S28_SKS"/>
</dbReference>
<comment type="similarity">
    <text evidence="1">Belongs to the peptidase S28 family.</text>
</comment>
<evidence type="ECO:0000256" key="5">
    <source>
        <dbReference type="ARBA" id="ARBA00023180"/>
    </source>
</evidence>
<dbReference type="Pfam" id="PF05577">
    <property type="entry name" value="Peptidase_S28"/>
    <property type="match status" value="1"/>
</dbReference>
<organism evidence="6 7">
    <name type="scientific">Ophiocordyceps camponoti-floridani</name>
    <dbReference type="NCBI Taxonomy" id="2030778"/>
    <lineage>
        <taxon>Eukaryota</taxon>
        <taxon>Fungi</taxon>
        <taxon>Dikarya</taxon>
        <taxon>Ascomycota</taxon>
        <taxon>Pezizomycotina</taxon>
        <taxon>Sordariomycetes</taxon>
        <taxon>Hypocreomycetidae</taxon>
        <taxon>Hypocreales</taxon>
        <taxon>Ophiocordycipitaceae</taxon>
        <taxon>Ophiocordyceps</taxon>
    </lineage>
</organism>
<reference evidence="6 7" key="1">
    <citation type="journal article" date="2020" name="G3 (Bethesda)">
        <title>Genetic Underpinnings of Host Manipulation by Ophiocordyceps as Revealed by Comparative Transcriptomics.</title>
        <authorList>
            <person name="Will I."/>
            <person name="Das B."/>
            <person name="Trinh T."/>
            <person name="Brachmann A."/>
            <person name="Ohm R.A."/>
            <person name="de Bekker C."/>
        </authorList>
    </citation>
    <scope>NUCLEOTIDE SEQUENCE [LARGE SCALE GENOMIC DNA]</scope>
    <source>
        <strain evidence="6 7">EC05</strain>
    </source>
</reference>
<comment type="caution">
    <text evidence="6">The sequence shown here is derived from an EMBL/GenBank/DDBJ whole genome shotgun (WGS) entry which is preliminary data.</text>
</comment>
<accession>A0A8H4VBH3</accession>
<name>A0A8H4VBH3_9HYPO</name>